<protein>
    <recommendedName>
        <fullName evidence="3">DUF3077 domain-containing protein</fullName>
    </recommendedName>
</protein>
<sequence>MTTVPDHLPETPDDDEMMFLRGSTAARRALDYYLKEDVNDPPPNESLFALKPGISSEEALVHASDLLRSAAAIAYELANSKLGETRDLAFSVVYLIDMAKAMLDCPRRLPDTETR</sequence>
<dbReference type="Proteomes" id="UP000198600">
    <property type="component" value="Chromosome I"/>
</dbReference>
<evidence type="ECO:0008006" key="3">
    <source>
        <dbReference type="Google" id="ProtNLM"/>
    </source>
</evidence>
<evidence type="ECO:0000313" key="1">
    <source>
        <dbReference type="EMBL" id="SDU90842.1"/>
    </source>
</evidence>
<dbReference type="OrthoDB" id="6994083at2"/>
<proteinExistence type="predicted"/>
<reference evidence="2" key="1">
    <citation type="submission" date="2016-10" db="EMBL/GenBank/DDBJ databases">
        <authorList>
            <person name="Varghese N."/>
            <person name="Submissions S."/>
        </authorList>
    </citation>
    <scope>NUCLEOTIDE SEQUENCE [LARGE SCALE GENOMIC DNA]</scope>
    <source>
        <strain evidence="2">LMG 2223</strain>
    </source>
</reference>
<gene>
    <name evidence="1" type="ORF">SAMN05216202_1441</name>
</gene>
<dbReference type="Pfam" id="PF19619">
    <property type="entry name" value="DUF6124"/>
    <property type="match status" value="1"/>
</dbReference>
<name>A0A1H2MCI8_9PSED</name>
<dbReference type="AlphaFoldDB" id="A0A1H2MCI8"/>
<organism evidence="1 2">
    <name type="scientific">Pseudomonas mucidolens</name>
    <dbReference type="NCBI Taxonomy" id="46679"/>
    <lineage>
        <taxon>Bacteria</taxon>
        <taxon>Pseudomonadati</taxon>
        <taxon>Pseudomonadota</taxon>
        <taxon>Gammaproteobacteria</taxon>
        <taxon>Pseudomonadales</taxon>
        <taxon>Pseudomonadaceae</taxon>
        <taxon>Pseudomonas</taxon>
    </lineage>
</organism>
<dbReference type="RefSeq" id="WP_084379155.1">
    <property type="nucleotide sequence ID" value="NZ_LS483433.1"/>
</dbReference>
<dbReference type="EMBL" id="LT629802">
    <property type="protein sequence ID" value="SDU90842.1"/>
    <property type="molecule type" value="Genomic_DNA"/>
</dbReference>
<keyword evidence="2" id="KW-1185">Reference proteome</keyword>
<evidence type="ECO:0000313" key="2">
    <source>
        <dbReference type="Proteomes" id="UP000198600"/>
    </source>
</evidence>
<accession>A0A1H2MCI8</accession>